<organism evidence="3">
    <name type="scientific">Heramatsu virus</name>
    <dbReference type="NCBI Taxonomy" id="1416744"/>
    <lineage>
        <taxon>Viruses</taxon>
        <taxon>Riboviria</taxon>
        <taxon>Orthornavirae</taxon>
        <taxon>Duplornaviricota</taxon>
        <taxon>Resentoviricetes</taxon>
        <taxon>Reovirales</taxon>
        <taxon>Sedoreoviridae</taxon>
        <taxon>Orbivirus</taxon>
    </lineage>
</organism>
<feature type="transmembrane region" description="Helical" evidence="2">
    <location>
        <begin position="142"/>
        <end position="166"/>
    </location>
</feature>
<feature type="transmembrane region" description="Helical" evidence="2">
    <location>
        <begin position="109"/>
        <end position="130"/>
    </location>
</feature>
<sequence length="204" mass="22368">MQAAYTKFNRESGEVETTMALTPYAPMSPPVYTKTLTGAKEISLGVLDRAMTTTTGADSVLKDEKAAYGAFAEALRDATPIREIKRRVGARVIPRLEGQLRAYQRRYRAAKAVLFVLGCTALASSMMGLAGETETFKTYKEYLHAPVVGTINLLTTSAVVGLNGIVGKMKANIERVRRDLMKRKSYQDASRMPYDATCGVEELV</sequence>
<comment type="similarity">
    <text evidence="1">Belongs to the orbivirus NS3 family.</text>
</comment>
<name>U5XLZ3_9REOV</name>
<protein>
    <submittedName>
        <fullName evidence="3">NS3</fullName>
    </submittedName>
</protein>
<dbReference type="EMBL" id="KC669540">
    <property type="protein sequence ID" value="AGZ62526.1"/>
    <property type="molecule type" value="Genomic_RNA"/>
</dbReference>
<accession>U5XLZ3</accession>
<reference evidence="3" key="1">
    <citation type="journal article" date="2013" name="PLoS ONE">
        <title>Identification of Novel Viruses Using VirusHunter -- an Automated Data Analysis Pipeline.</title>
        <authorList>
            <person name="Zhao G."/>
            <person name="Krishnamurthy S."/>
            <person name="Cai Z."/>
            <person name="Popov V.L."/>
            <person name="Travassos da Rosa A.P."/>
            <person name="Guzman H."/>
            <person name="Cao S."/>
            <person name="Virgin H.W."/>
            <person name="Tesh R.B."/>
            <person name="Wang D."/>
        </authorList>
    </citation>
    <scope>NUCLEOTIDE SEQUENCE</scope>
    <source>
        <strain evidence="3">KY-663</strain>
    </source>
</reference>
<keyword evidence="2" id="KW-0472">Membrane</keyword>
<keyword evidence="2" id="KW-1133">Transmembrane helix</keyword>
<dbReference type="Pfam" id="PF01616">
    <property type="entry name" value="Orbi_NS3"/>
    <property type="match status" value="1"/>
</dbReference>
<dbReference type="InterPro" id="IPR002565">
    <property type="entry name" value="Orbi_NS3"/>
</dbReference>
<keyword evidence="2" id="KW-0812">Transmembrane</keyword>
<evidence type="ECO:0000313" key="3">
    <source>
        <dbReference type="EMBL" id="AGZ62526.1"/>
    </source>
</evidence>
<evidence type="ECO:0000256" key="2">
    <source>
        <dbReference type="SAM" id="Phobius"/>
    </source>
</evidence>
<evidence type="ECO:0000256" key="1">
    <source>
        <dbReference type="ARBA" id="ARBA00006302"/>
    </source>
</evidence>
<proteinExistence type="inferred from homology"/>